<dbReference type="Pfam" id="PF00701">
    <property type="entry name" value="DHDPS"/>
    <property type="match status" value="1"/>
</dbReference>
<dbReference type="CDD" id="cd00408">
    <property type="entry name" value="DHDPS-like"/>
    <property type="match status" value="1"/>
</dbReference>
<evidence type="ECO:0000256" key="1">
    <source>
        <dbReference type="ARBA" id="ARBA00007592"/>
    </source>
</evidence>
<dbReference type="SUPFAM" id="SSF51569">
    <property type="entry name" value="Aldolase"/>
    <property type="match status" value="1"/>
</dbReference>
<organism evidence="4 5">
    <name type="scientific">Bordetella genomosp. 10</name>
    <dbReference type="NCBI Taxonomy" id="1416804"/>
    <lineage>
        <taxon>Bacteria</taxon>
        <taxon>Pseudomonadati</taxon>
        <taxon>Pseudomonadota</taxon>
        <taxon>Betaproteobacteria</taxon>
        <taxon>Burkholderiales</taxon>
        <taxon>Alcaligenaceae</taxon>
        <taxon>Bordetella</taxon>
    </lineage>
</organism>
<dbReference type="GO" id="GO:0005829">
    <property type="term" value="C:cytosol"/>
    <property type="evidence" value="ECO:0007669"/>
    <property type="project" value="TreeGrafter"/>
</dbReference>
<reference evidence="5" key="1">
    <citation type="submission" date="2017-05" db="EMBL/GenBank/DDBJ databases">
        <title>Complete and WGS of Bordetella genogroups.</title>
        <authorList>
            <person name="Spilker T."/>
            <person name="Lipuma J."/>
        </authorList>
    </citation>
    <scope>NUCLEOTIDE SEQUENCE [LARGE SCALE GENOMIC DNA]</scope>
    <source>
        <strain evidence="5">AU16122</strain>
    </source>
</reference>
<sequence length="323" mass="34574">MPLLTRDAKGVYPISITPFHDDGAIDLAGMDRLVDFFLQCGVPGITVLGVLGEANKLSEEEGLGLLGHALRRVNGRAQVIAGAGHVGFDNLERFAGRAMEAGAAGLMIAPAPGLKTEEQVFAYFDALTRRIGEATPVALQDYPQHTGVFLSAGTLGALIERHPGIKVVKHEESSALRKISRLRAQEAEGRRGRVSILVGNSGIHLPQELHRGADGANTGVAFPEMLVEVCRRFSVGEAAAGEDLYDLFLPLVRHEQQPGIGLAIRKEIFRRRGLIASARVRAPGPALDADDHAELGLLLDRLDRKLRDAGEAGVIEAYPVAAE</sequence>
<evidence type="ECO:0000256" key="2">
    <source>
        <dbReference type="ARBA" id="ARBA00023239"/>
    </source>
</evidence>
<accession>A0A261S9M7</accession>
<dbReference type="OrthoDB" id="199953at2"/>
<dbReference type="SMART" id="SM01130">
    <property type="entry name" value="DHDPS"/>
    <property type="match status" value="1"/>
</dbReference>
<evidence type="ECO:0000313" key="5">
    <source>
        <dbReference type="Proteomes" id="UP000216020"/>
    </source>
</evidence>
<dbReference type="PANTHER" id="PTHR12128">
    <property type="entry name" value="DIHYDRODIPICOLINATE SYNTHASE"/>
    <property type="match status" value="1"/>
</dbReference>
<protein>
    <submittedName>
        <fullName evidence="4">Dihydrodipicolinate synthase family protein</fullName>
    </submittedName>
</protein>
<dbReference type="InterPro" id="IPR002220">
    <property type="entry name" value="DapA-like"/>
</dbReference>
<evidence type="ECO:0000256" key="3">
    <source>
        <dbReference type="PIRNR" id="PIRNR001365"/>
    </source>
</evidence>
<dbReference type="Gene3D" id="3.20.20.70">
    <property type="entry name" value="Aldolase class I"/>
    <property type="match status" value="1"/>
</dbReference>
<comment type="caution">
    <text evidence="4">The sequence shown here is derived from an EMBL/GenBank/DDBJ whole genome shotgun (WGS) entry which is preliminary data.</text>
</comment>
<dbReference type="Proteomes" id="UP000216020">
    <property type="component" value="Unassembled WGS sequence"/>
</dbReference>
<name>A0A261S9M7_9BORD</name>
<dbReference type="EMBL" id="NEVM01000002">
    <property type="protein sequence ID" value="OZI34094.1"/>
    <property type="molecule type" value="Genomic_DNA"/>
</dbReference>
<dbReference type="PIRSF" id="PIRSF001365">
    <property type="entry name" value="DHDPS"/>
    <property type="match status" value="1"/>
</dbReference>
<dbReference type="GO" id="GO:0008840">
    <property type="term" value="F:4-hydroxy-tetrahydrodipicolinate synthase activity"/>
    <property type="evidence" value="ECO:0007669"/>
    <property type="project" value="TreeGrafter"/>
</dbReference>
<keyword evidence="2 3" id="KW-0456">Lyase</keyword>
<dbReference type="PANTHER" id="PTHR12128:SF66">
    <property type="entry name" value="4-HYDROXY-2-OXOGLUTARATE ALDOLASE, MITOCHONDRIAL"/>
    <property type="match status" value="1"/>
</dbReference>
<proteinExistence type="inferred from homology"/>
<dbReference type="AlphaFoldDB" id="A0A261S9M7"/>
<dbReference type="RefSeq" id="WP_094853096.1">
    <property type="nucleotide sequence ID" value="NZ_NEVM01000002.1"/>
</dbReference>
<dbReference type="PRINTS" id="PR00146">
    <property type="entry name" value="DHPICSNTHASE"/>
</dbReference>
<evidence type="ECO:0000313" key="4">
    <source>
        <dbReference type="EMBL" id="OZI34094.1"/>
    </source>
</evidence>
<dbReference type="InterPro" id="IPR013785">
    <property type="entry name" value="Aldolase_TIM"/>
</dbReference>
<comment type="similarity">
    <text evidence="1 3">Belongs to the DapA family.</text>
</comment>
<keyword evidence="5" id="KW-1185">Reference proteome</keyword>
<gene>
    <name evidence="4" type="ORF">CAL29_11090</name>
</gene>